<comment type="caution">
    <text evidence="3">The sequence shown here is derived from an EMBL/GenBank/DDBJ whole genome shotgun (WGS) entry which is preliminary data.</text>
</comment>
<dbReference type="Proteomes" id="UP000765160">
    <property type="component" value="Unassembled WGS sequence"/>
</dbReference>
<name>A0ABX1F714_9PROT</name>
<dbReference type="EMBL" id="JAAVTX010000007">
    <property type="protein sequence ID" value="NKE48034.1"/>
    <property type="molecule type" value="Genomic_DNA"/>
</dbReference>
<proteinExistence type="predicted"/>
<sequence>MHLRLASFALVGILGLSTAGAVAQAEAERQLDAALERLRLAFGPEARLAVGMRQVDPVTGRARLGDLTITAPRERISVTELLLQDVTETRLGRAEARSVVLVTNIGTDDDRFEVARLVLGGMALPAAGQSFSLATFELGSMELEALSGTGKPGVLAVGRASLEGYGPGVLGAATVEGMDFRDPAKDGVAFRLGRAAVQSMVLPPLDGSMPDPRQFSVQMLTLEGAELRDPDKQVDVAVGRFALRDWVPGRLTDLALEGVRVAAPFGTLGAGDVRIGRIASQGIDMAATTAALMDGVQVPDPVAGTPQTVVMEGLTAEAAGQPVFALGRTTIEASMDASGLAETSMALQGLRLTLPPGTAAWLDQHGYREIAGGLELRGSARREGGVLDVAPFGLNWDQAGSVALSTSLTGMPLPRPGEKQDDDAIMAQLMRARLHGLTLSLRDQGLVGRVLAQQARSQGVPEAQLREQYAQMALAMPVPGAEPSGPGRRPAPGRTEAPAPARKGAPAPAPQPGVSKRGTAEATPPAADPFQSVRQALASFIRQPGELEFTLRPPQPVSFEAMQGLTAAGPVEAARRLGLSAVAR</sequence>
<evidence type="ECO:0000256" key="2">
    <source>
        <dbReference type="SAM" id="SignalP"/>
    </source>
</evidence>
<feature type="chain" id="PRO_5045500277" evidence="2">
    <location>
        <begin position="22"/>
        <end position="584"/>
    </location>
</feature>
<reference evidence="3 4" key="1">
    <citation type="submission" date="2020-03" db="EMBL/GenBank/DDBJ databases">
        <title>Roseomonas selenitidurans sp. nov. isolated from soil.</title>
        <authorList>
            <person name="Liu H."/>
        </authorList>
    </citation>
    <scope>NUCLEOTIDE SEQUENCE [LARGE SCALE GENOMIC DNA]</scope>
    <source>
        <strain evidence="3 4">JCM 15073</strain>
    </source>
</reference>
<feature type="region of interest" description="Disordered" evidence="1">
    <location>
        <begin position="477"/>
        <end position="527"/>
    </location>
</feature>
<organism evidence="3 4">
    <name type="scientific">Falsiroseomonas frigidaquae</name>
    <dbReference type="NCBI Taxonomy" id="487318"/>
    <lineage>
        <taxon>Bacteria</taxon>
        <taxon>Pseudomonadati</taxon>
        <taxon>Pseudomonadota</taxon>
        <taxon>Alphaproteobacteria</taxon>
        <taxon>Acetobacterales</taxon>
        <taxon>Roseomonadaceae</taxon>
        <taxon>Falsiroseomonas</taxon>
    </lineage>
</organism>
<feature type="compositionally biased region" description="Low complexity" evidence="1">
    <location>
        <begin position="479"/>
        <end position="506"/>
    </location>
</feature>
<evidence type="ECO:0000256" key="1">
    <source>
        <dbReference type="SAM" id="MobiDB-lite"/>
    </source>
</evidence>
<evidence type="ECO:0000313" key="3">
    <source>
        <dbReference type="EMBL" id="NKE48034.1"/>
    </source>
</evidence>
<gene>
    <name evidence="3" type="ORF">HB662_24870</name>
</gene>
<evidence type="ECO:0000313" key="4">
    <source>
        <dbReference type="Proteomes" id="UP000765160"/>
    </source>
</evidence>
<feature type="signal peptide" evidence="2">
    <location>
        <begin position="1"/>
        <end position="21"/>
    </location>
</feature>
<keyword evidence="2" id="KW-0732">Signal</keyword>
<protein>
    <submittedName>
        <fullName evidence="3">Uncharacterized protein</fullName>
    </submittedName>
</protein>
<dbReference type="RefSeq" id="WP_168053942.1">
    <property type="nucleotide sequence ID" value="NZ_JAATJR010000007.1"/>
</dbReference>
<keyword evidence="4" id="KW-1185">Reference proteome</keyword>
<accession>A0ABX1F714</accession>